<evidence type="ECO:0000313" key="3">
    <source>
        <dbReference type="Proteomes" id="UP000321857"/>
    </source>
</evidence>
<name>A0A516IPE6_9SPHN</name>
<dbReference type="InterPro" id="IPR012427">
    <property type="entry name" value="DUF1622"/>
</dbReference>
<sequence length="121" mass="12911">MGTAGWMAEAARLLEWIGVGVIVGGAALATLLFLRDLRGKDRRAAYGCYRANLGRGILLGLEFLVGADIIATVTAPLTVESVSLLGLIVLIRTLLSFSLEIEIEGVAPWRRQETAAGDDSR</sequence>
<dbReference type="AlphaFoldDB" id="A0A516IPE6"/>
<gene>
    <name evidence="2" type="ORF">FMM02_00895</name>
</gene>
<proteinExistence type="predicted"/>
<feature type="transmembrane region" description="Helical" evidence="1">
    <location>
        <begin position="56"/>
        <end position="75"/>
    </location>
</feature>
<evidence type="ECO:0000313" key="2">
    <source>
        <dbReference type="EMBL" id="QDP18644.1"/>
    </source>
</evidence>
<dbReference type="RefSeq" id="WP_147493107.1">
    <property type="nucleotide sequence ID" value="NZ_CP041659.1"/>
</dbReference>
<dbReference type="OrthoDB" id="9812897at2"/>
<protein>
    <submittedName>
        <fullName evidence="2">DUF1622 domain-containing protein</fullName>
    </submittedName>
</protein>
<dbReference type="KEGG" id="sxa:FMM02_00895"/>
<dbReference type="PANTHER" id="PTHR38468">
    <property type="entry name" value="SLL0939 PROTEIN"/>
    <property type="match status" value="1"/>
</dbReference>
<dbReference type="PANTHER" id="PTHR38468:SF1">
    <property type="entry name" value="SLL0939 PROTEIN"/>
    <property type="match status" value="1"/>
</dbReference>
<dbReference type="Proteomes" id="UP000321857">
    <property type="component" value="Chromosome"/>
</dbReference>
<keyword evidence="3" id="KW-1185">Reference proteome</keyword>
<keyword evidence="1" id="KW-1133">Transmembrane helix</keyword>
<accession>A0A516IPE6</accession>
<keyword evidence="1" id="KW-0472">Membrane</keyword>
<evidence type="ECO:0000256" key="1">
    <source>
        <dbReference type="SAM" id="Phobius"/>
    </source>
</evidence>
<reference evidence="2 3" key="1">
    <citation type="submission" date="2019-07" db="EMBL/GenBank/DDBJ databases">
        <title>Sphingomonas AE3 Genome sequencing and assembly.</title>
        <authorList>
            <person name="Kim H."/>
        </authorList>
    </citation>
    <scope>NUCLEOTIDE SEQUENCE [LARGE SCALE GENOMIC DNA]</scope>
    <source>
        <strain evidence="2 3">AE3</strain>
    </source>
</reference>
<keyword evidence="1" id="KW-0812">Transmembrane</keyword>
<organism evidence="2 3">
    <name type="scientific">Sphingomonas xanthus</name>
    <dbReference type="NCBI Taxonomy" id="2594473"/>
    <lineage>
        <taxon>Bacteria</taxon>
        <taxon>Pseudomonadati</taxon>
        <taxon>Pseudomonadota</taxon>
        <taxon>Alphaproteobacteria</taxon>
        <taxon>Sphingomonadales</taxon>
        <taxon>Sphingomonadaceae</taxon>
        <taxon>Sphingomonas</taxon>
    </lineage>
</organism>
<dbReference type="Pfam" id="PF07784">
    <property type="entry name" value="DUF1622"/>
    <property type="match status" value="1"/>
</dbReference>
<feature type="transmembrane region" description="Helical" evidence="1">
    <location>
        <begin position="16"/>
        <end position="35"/>
    </location>
</feature>
<dbReference type="EMBL" id="CP041659">
    <property type="protein sequence ID" value="QDP18644.1"/>
    <property type="molecule type" value="Genomic_DNA"/>
</dbReference>